<reference evidence="2 3" key="1">
    <citation type="submission" date="2017-04" db="EMBL/GenBank/DDBJ databases">
        <title>Genome Sequence of the Model Brown-Rot Fungus Postia placenta SB12.</title>
        <authorList>
            <consortium name="DOE Joint Genome Institute"/>
            <person name="Gaskell J."/>
            <person name="Kersten P."/>
            <person name="Larrondo L.F."/>
            <person name="Canessa P."/>
            <person name="Martinez D."/>
            <person name="Hibbett D."/>
            <person name="Schmoll M."/>
            <person name="Kubicek C.P."/>
            <person name="Martinez A.T."/>
            <person name="Yadav J."/>
            <person name="Master E."/>
            <person name="Magnuson J.K."/>
            <person name="James T."/>
            <person name="Yaver D."/>
            <person name="Berka R."/>
            <person name="Labutti K."/>
            <person name="Lipzen A."/>
            <person name="Aerts A."/>
            <person name="Barry K."/>
            <person name="Henrissat B."/>
            <person name="Blanchette R."/>
            <person name="Grigoriev I."/>
            <person name="Cullen D."/>
        </authorList>
    </citation>
    <scope>NUCLEOTIDE SEQUENCE [LARGE SCALE GENOMIC DNA]</scope>
    <source>
        <strain evidence="2 3">MAD-698-R-SB12</strain>
    </source>
</reference>
<evidence type="ECO:0000313" key="2">
    <source>
        <dbReference type="EMBL" id="OSX58826.1"/>
    </source>
</evidence>
<protein>
    <submittedName>
        <fullName evidence="2">Uncharacterized protein</fullName>
    </submittedName>
</protein>
<feature type="region of interest" description="Disordered" evidence="1">
    <location>
        <begin position="133"/>
        <end position="186"/>
    </location>
</feature>
<feature type="compositionally biased region" description="Low complexity" evidence="1">
    <location>
        <begin position="144"/>
        <end position="158"/>
    </location>
</feature>
<organism evidence="2 3">
    <name type="scientific">Postia placenta MAD-698-R-SB12</name>
    <dbReference type="NCBI Taxonomy" id="670580"/>
    <lineage>
        <taxon>Eukaryota</taxon>
        <taxon>Fungi</taxon>
        <taxon>Dikarya</taxon>
        <taxon>Basidiomycota</taxon>
        <taxon>Agaricomycotina</taxon>
        <taxon>Agaricomycetes</taxon>
        <taxon>Polyporales</taxon>
        <taxon>Adustoporiaceae</taxon>
        <taxon>Rhodonia</taxon>
    </lineage>
</organism>
<proteinExistence type="predicted"/>
<keyword evidence="3" id="KW-1185">Reference proteome</keyword>
<dbReference type="EMBL" id="KZ110603">
    <property type="protein sequence ID" value="OSX58826.1"/>
    <property type="molecule type" value="Genomic_DNA"/>
</dbReference>
<accession>A0A1X6MRH3</accession>
<sequence>MASSSAFTRGLPLAGPGRLSRTFSVAKLHTLAASEQTDAASPSSHRPTRAELEARLAHAQVRAQARGTTKPTLKGIGLGLPAELFASQSCIIAAKNVTAHDLTPTLALASTELETATFSPELALARLPSYQFHGRRSDAPPPSSDVSSGSVDSPTGTPQHSPIPVRKPRQPRHSYAPPASSFGAPPTKHGLVGLGIMISSTAPQQAFPGLRRPPTRIDIPRMSGLLSPGLVVSPRELAQRNFPITPGAPLRREFAMQRAIPRTPGAPRIGTLPSDEGIPMFHLPAGLITPIGLGILIDPLGSPSSESEPESYFEA</sequence>
<dbReference type="Proteomes" id="UP000194127">
    <property type="component" value="Unassembled WGS sequence"/>
</dbReference>
<dbReference type="AlphaFoldDB" id="A0A1X6MRH3"/>
<dbReference type="RefSeq" id="XP_024335620.1">
    <property type="nucleotide sequence ID" value="XM_024479647.1"/>
</dbReference>
<evidence type="ECO:0000256" key="1">
    <source>
        <dbReference type="SAM" id="MobiDB-lite"/>
    </source>
</evidence>
<gene>
    <name evidence="2" type="ORF">POSPLADRAFT_1049014</name>
</gene>
<dbReference type="GeneID" id="36324597"/>
<dbReference type="OrthoDB" id="2798956at2759"/>
<name>A0A1X6MRH3_9APHY</name>
<evidence type="ECO:0000313" key="3">
    <source>
        <dbReference type="Proteomes" id="UP000194127"/>
    </source>
</evidence>